<dbReference type="Gene3D" id="1.10.10.10">
    <property type="entry name" value="Winged helix-like DNA-binding domain superfamily/Winged helix DNA-binding domain"/>
    <property type="match status" value="1"/>
</dbReference>
<keyword evidence="2" id="KW-0808">Transferase</keyword>
<feature type="domain" description="O-methyltransferase dimerisation" evidence="5">
    <location>
        <begin position="30"/>
        <end position="96"/>
    </location>
</feature>
<dbReference type="Gene3D" id="3.40.50.150">
    <property type="entry name" value="Vaccinia Virus protein VP39"/>
    <property type="match status" value="1"/>
</dbReference>
<evidence type="ECO:0000313" key="7">
    <source>
        <dbReference type="Proteomes" id="UP001303760"/>
    </source>
</evidence>
<dbReference type="SUPFAM" id="SSF53335">
    <property type="entry name" value="S-adenosyl-L-methionine-dependent methyltransferases"/>
    <property type="match status" value="1"/>
</dbReference>
<dbReference type="InterPro" id="IPR012967">
    <property type="entry name" value="COMT_dimerisation"/>
</dbReference>
<evidence type="ECO:0000313" key="6">
    <source>
        <dbReference type="EMBL" id="KAK4233755.1"/>
    </source>
</evidence>
<name>A0AAN7C208_9PEZI</name>
<dbReference type="Pfam" id="PF00891">
    <property type="entry name" value="Methyltransf_2"/>
    <property type="match status" value="1"/>
</dbReference>
<evidence type="ECO:0000259" key="5">
    <source>
        <dbReference type="Pfam" id="PF08100"/>
    </source>
</evidence>
<keyword evidence="7" id="KW-1185">Reference proteome</keyword>
<dbReference type="InterPro" id="IPR016461">
    <property type="entry name" value="COMT-like"/>
</dbReference>
<dbReference type="Pfam" id="PF08100">
    <property type="entry name" value="Dimerisation"/>
    <property type="match status" value="1"/>
</dbReference>
<dbReference type="InterPro" id="IPR029063">
    <property type="entry name" value="SAM-dependent_MTases_sf"/>
</dbReference>
<protein>
    <submittedName>
        <fullName evidence="6">Isoflavone-7-O-methyltransferase 8</fullName>
    </submittedName>
</protein>
<dbReference type="PANTHER" id="PTHR43712">
    <property type="entry name" value="PUTATIVE (AFU_ORTHOLOGUE AFUA_4G14580)-RELATED"/>
    <property type="match status" value="1"/>
</dbReference>
<evidence type="ECO:0000259" key="4">
    <source>
        <dbReference type="Pfam" id="PF00891"/>
    </source>
</evidence>
<comment type="caution">
    <text evidence="6">The sequence shown here is derived from an EMBL/GenBank/DDBJ whole genome shotgun (WGS) entry which is preliminary data.</text>
</comment>
<proteinExistence type="predicted"/>
<keyword evidence="3" id="KW-0949">S-adenosyl-L-methionine</keyword>
<gene>
    <name evidence="6" type="ORF">C8A03DRAFT_47770</name>
</gene>
<dbReference type="GO" id="GO:0032259">
    <property type="term" value="P:methylation"/>
    <property type="evidence" value="ECO:0007669"/>
    <property type="project" value="UniProtKB-KW"/>
</dbReference>
<evidence type="ECO:0000256" key="1">
    <source>
        <dbReference type="ARBA" id="ARBA00022603"/>
    </source>
</evidence>
<dbReference type="InterPro" id="IPR001077">
    <property type="entry name" value="COMT_C"/>
</dbReference>
<dbReference type="PIRSF" id="PIRSF005739">
    <property type="entry name" value="O-mtase"/>
    <property type="match status" value="1"/>
</dbReference>
<dbReference type="PROSITE" id="PS51683">
    <property type="entry name" value="SAM_OMT_II"/>
    <property type="match status" value="1"/>
</dbReference>
<dbReference type="PANTHER" id="PTHR43712:SF2">
    <property type="entry name" value="O-METHYLTRANSFERASE CICE"/>
    <property type="match status" value="1"/>
</dbReference>
<feature type="domain" description="O-methyltransferase C-terminal" evidence="4">
    <location>
        <begin position="180"/>
        <end position="317"/>
    </location>
</feature>
<dbReference type="GO" id="GO:0046983">
    <property type="term" value="F:protein dimerization activity"/>
    <property type="evidence" value="ECO:0007669"/>
    <property type="project" value="InterPro"/>
</dbReference>
<organism evidence="6 7">
    <name type="scientific">Achaetomium macrosporum</name>
    <dbReference type="NCBI Taxonomy" id="79813"/>
    <lineage>
        <taxon>Eukaryota</taxon>
        <taxon>Fungi</taxon>
        <taxon>Dikarya</taxon>
        <taxon>Ascomycota</taxon>
        <taxon>Pezizomycotina</taxon>
        <taxon>Sordariomycetes</taxon>
        <taxon>Sordariomycetidae</taxon>
        <taxon>Sordariales</taxon>
        <taxon>Chaetomiaceae</taxon>
        <taxon>Achaetomium</taxon>
    </lineage>
</organism>
<reference evidence="6" key="2">
    <citation type="submission" date="2023-05" db="EMBL/GenBank/DDBJ databases">
        <authorList>
            <consortium name="Lawrence Berkeley National Laboratory"/>
            <person name="Steindorff A."/>
            <person name="Hensen N."/>
            <person name="Bonometti L."/>
            <person name="Westerberg I."/>
            <person name="Brannstrom I.O."/>
            <person name="Guillou S."/>
            <person name="Cros-Aarteil S."/>
            <person name="Calhoun S."/>
            <person name="Haridas S."/>
            <person name="Kuo A."/>
            <person name="Mondo S."/>
            <person name="Pangilinan J."/>
            <person name="Riley R."/>
            <person name="Labutti K."/>
            <person name="Andreopoulos B."/>
            <person name="Lipzen A."/>
            <person name="Chen C."/>
            <person name="Yanf M."/>
            <person name="Daum C."/>
            <person name="Ng V."/>
            <person name="Clum A."/>
            <person name="Ohm R."/>
            <person name="Martin F."/>
            <person name="Silar P."/>
            <person name="Natvig D."/>
            <person name="Lalanne C."/>
            <person name="Gautier V."/>
            <person name="Ament-Velasquez S.L."/>
            <person name="Kruys A."/>
            <person name="Hutchinson M.I."/>
            <person name="Powell A.J."/>
            <person name="Barry K."/>
            <person name="Miller A.N."/>
            <person name="Grigoriev I.V."/>
            <person name="Debuchy R."/>
            <person name="Gladieux P."/>
            <person name="Thoren M.H."/>
            <person name="Johannesson H."/>
        </authorList>
    </citation>
    <scope>NUCLEOTIDE SEQUENCE</scope>
    <source>
        <strain evidence="6">CBS 532.94</strain>
    </source>
</reference>
<dbReference type="SUPFAM" id="SSF46785">
    <property type="entry name" value="Winged helix' DNA-binding domain"/>
    <property type="match status" value="1"/>
</dbReference>
<dbReference type="InterPro" id="IPR036388">
    <property type="entry name" value="WH-like_DNA-bd_sf"/>
</dbReference>
<reference evidence="6" key="1">
    <citation type="journal article" date="2023" name="Mol. Phylogenet. Evol.">
        <title>Genome-scale phylogeny and comparative genomics of the fungal order Sordariales.</title>
        <authorList>
            <person name="Hensen N."/>
            <person name="Bonometti L."/>
            <person name="Westerberg I."/>
            <person name="Brannstrom I.O."/>
            <person name="Guillou S."/>
            <person name="Cros-Aarteil S."/>
            <person name="Calhoun S."/>
            <person name="Haridas S."/>
            <person name="Kuo A."/>
            <person name="Mondo S."/>
            <person name="Pangilinan J."/>
            <person name="Riley R."/>
            <person name="LaButti K."/>
            <person name="Andreopoulos B."/>
            <person name="Lipzen A."/>
            <person name="Chen C."/>
            <person name="Yan M."/>
            <person name="Daum C."/>
            <person name="Ng V."/>
            <person name="Clum A."/>
            <person name="Steindorff A."/>
            <person name="Ohm R.A."/>
            <person name="Martin F."/>
            <person name="Silar P."/>
            <person name="Natvig D.O."/>
            <person name="Lalanne C."/>
            <person name="Gautier V."/>
            <person name="Ament-Velasquez S.L."/>
            <person name="Kruys A."/>
            <person name="Hutchinson M.I."/>
            <person name="Powell A.J."/>
            <person name="Barry K."/>
            <person name="Miller A.N."/>
            <person name="Grigoriev I.V."/>
            <person name="Debuchy R."/>
            <person name="Gladieux P."/>
            <person name="Hiltunen Thoren M."/>
            <person name="Johannesson H."/>
        </authorList>
    </citation>
    <scope>NUCLEOTIDE SEQUENCE</scope>
    <source>
        <strain evidence="6">CBS 532.94</strain>
    </source>
</reference>
<dbReference type="AlphaFoldDB" id="A0AAN7C208"/>
<dbReference type="GO" id="GO:0008171">
    <property type="term" value="F:O-methyltransferase activity"/>
    <property type="evidence" value="ECO:0007669"/>
    <property type="project" value="InterPro"/>
</dbReference>
<keyword evidence="1" id="KW-0489">Methyltransferase</keyword>
<accession>A0AAN7C208</accession>
<dbReference type="Proteomes" id="UP001303760">
    <property type="component" value="Unassembled WGS sequence"/>
</dbReference>
<sequence>MAEEIAKTRPHLRQAIELAGQHFINTVEMGVLKALVDYKVFDAIPDEGDISLAELVQKVGGEEELLQRFSAYLVAAEILASPATGRVAHTDRSRAYRSGKMPGGFIVHLPTFFQQHGLASPRDARDVYAILDAEPELARLSNRFLLQSSRIYTLEGVYDFGWVRDALDRERDDTDSKTRPVVVDVGSSTGRALADILGFNPAIPAARCAVLDLPHVVEDTRRALDEGGRSLNGARLVAGSMFEAFPADVRGALVYQFRRVFNDFPDGDVLRAWRRVREAAAPDSRVLVIEELLAPGMNKFSVAQDLTLFCVGGKRRDSSTTAPRRSRWRYRRLPSRLILDRPTSRSMRV</sequence>
<evidence type="ECO:0000256" key="3">
    <source>
        <dbReference type="ARBA" id="ARBA00022691"/>
    </source>
</evidence>
<evidence type="ECO:0000256" key="2">
    <source>
        <dbReference type="ARBA" id="ARBA00022679"/>
    </source>
</evidence>
<dbReference type="InterPro" id="IPR036390">
    <property type="entry name" value="WH_DNA-bd_sf"/>
</dbReference>
<dbReference type="EMBL" id="MU860483">
    <property type="protein sequence ID" value="KAK4233755.1"/>
    <property type="molecule type" value="Genomic_DNA"/>
</dbReference>